<comment type="function">
    <text evidence="2 8">Catalyzes a trans-dehydration via an enolate intermediate.</text>
</comment>
<dbReference type="PIRSF" id="PIRSF001399">
    <property type="entry name" value="DHquinase_II"/>
    <property type="match status" value="1"/>
</dbReference>
<dbReference type="GO" id="GO:0009423">
    <property type="term" value="P:chorismate biosynthetic process"/>
    <property type="evidence" value="ECO:0007669"/>
    <property type="project" value="UniProtKB-UniRule"/>
</dbReference>
<dbReference type="AlphaFoldDB" id="I4BB63"/>
<evidence type="ECO:0000313" key="12">
    <source>
        <dbReference type="EMBL" id="AFM14520.1"/>
    </source>
</evidence>
<evidence type="ECO:0000256" key="2">
    <source>
        <dbReference type="ARBA" id="ARBA00003924"/>
    </source>
</evidence>
<dbReference type="GO" id="GO:0009073">
    <property type="term" value="P:aromatic amino acid family biosynthetic process"/>
    <property type="evidence" value="ECO:0007669"/>
    <property type="project" value="UniProtKB-KW"/>
</dbReference>
<feature type="site" description="Transition state stabilizer" evidence="8 11">
    <location>
        <position position="17"/>
    </location>
</feature>
<organism evidence="12 13">
    <name type="scientific">Turneriella parva (strain ATCC BAA-1111 / DSM 21527 / NCTC 11395 / H)</name>
    <name type="common">Leptospira parva</name>
    <dbReference type="NCBI Taxonomy" id="869212"/>
    <lineage>
        <taxon>Bacteria</taxon>
        <taxon>Pseudomonadati</taxon>
        <taxon>Spirochaetota</taxon>
        <taxon>Spirochaetia</taxon>
        <taxon>Leptospirales</taxon>
        <taxon>Leptospiraceae</taxon>
        <taxon>Turneriella</taxon>
    </lineage>
</organism>
<evidence type="ECO:0000256" key="7">
    <source>
        <dbReference type="ARBA" id="ARBA00023239"/>
    </source>
</evidence>
<dbReference type="HOGENOM" id="CLU_090968_2_0_12"/>
<dbReference type="EMBL" id="CP002959">
    <property type="protein sequence ID" value="AFM14520.1"/>
    <property type="molecule type" value="Genomic_DNA"/>
</dbReference>
<evidence type="ECO:0000256" key="9">
    <source>
        <dbReference type="PIRSR" id="PIRSR001399-1"/>
    </source>
</evidence>
<feature type="active site" description="Proton donor" evidence="8 9">
    <location>
        <position position="97"/>
    </location>
</feature>
<comment type="subunit">
    <text evidence="5 8">Homododecamer.</text>
</comment>
<dbReference type="UniPathway" id="UPA00053">
    <property type="reaction ID" value="UER00086"/>
</dbReference>
<dbReference type="PROSITE" id="PS01029">
    <property type="entry name" value="DEHYDROQUINASE_II"/>
    <property type="match status" value="1"/>
</dbReference>
<dbReference type="Gene3D" id="3.40.50.9100">
    <property type="entry name" value="Dehydroquinase, class II"/>
    <property type="match status" value="1"/>
</dbReference>
<sequence length="141" mass="15634">MRITVVNGPNLNMLGKRESGFYGTFTLADLEKAILDHVKGRAEVAFYQSNHEGEIITYLQNLGENDRLILNAASLTHTSIGIRDALNATKVPFVEVHISNVYAREEFRQKSYLSDIARGVIAGLGADGYLAAADYFIRNQK</sequence>
<dbReference type="GO" id="GO:0003855">
    <property type="term" value="F:3-dehydroquinate dehydratase activity"/>
    <property type="evidence" value="ECO:0007669"/>
    <property type="project" value="UniProtKB-UniRule"/>
</dbReference>
<protein>
    <recommendedName>
        <fullName evidence="6 8">3-dehydroquinate dehydratase</fullName>
        <shortName evidence="8">3-dehydroquinase</shortName>
        <ecNumber evidence="6 8">4.2.1.10</ecNumber>
    </recommendedName>
    <alternativeName>
        <fullName evidence="8">Type II DHQase</fullName>
    </alternativeName>
</protein>
<comment type="similarity">
    <text evidence="4 8">Belongs to the type-II 3-dehydroquinase family.</text>
</comment>
<evidence type="ECO:0000256" key="11">
    <source>
        <dbReference type="PIRSR" id="PIRSR001399-3"/>
    </source>
</evidence>
<evidence type="ECO:0000256" key="3">
    <source>
        <dbReference type="ARBA" id="ARBA00004902"/>
    </source>
</evidence>
<dbReference type="NCBIfam" id="NF003807">
    <property type="entry name" value="PRK05395.1-4"/>
    <property type="match status" value="1"/>
</dbReference>
<evidence type="ECO:0000256" key="4">
    <source>
        <dbReference type="ARBA" id="ARBA00011037"/>
    </source>
</evidence>
<dbReference type="InterPro" id="IPR036441">
    <property type="entry name" value="DHquinase_II_sf"/>
</dbReference>
<feature type="binding site" evidence="8 10">
    <location>
        <position position="108"/>
    </location>
    <ligand>
        <name>substrate</name>
    </ligand>
</feature>
<dbReference type="Pfam" id="PF01220">
    <property type="entry name" value="DHquinase_II"/>
    <property type="match status" value="1"/>
</dbReference>
<dbReference type="InterPro" id="IPR001874">
    <property type="entry name" value="DHquinase_II"/>
</dbReference>
<keyword evidence="13" id="KW-1185">Reference proteome</keyword>
<dbReference type="PANTHER" id="PTHR21272:SF3">
    <property type="entry name" value="CATABOLIC 3-DEHYDROQUINASE"/>
    <property type="match status" value="1"/>
</dbReference>
<dbReference type="CDD" id="cd00466">
    <property type="entry name" value="DHQase_II"/>
    <property type="match status" value="1"/>
</dbReference>
<dbReference type="PATRIC" id="fig|869212.3.peg.3916"/>
<keyword evidence="7 8" id="KW-0456">Lyase</keyword>
<dbReference type="NCBIfam" id="TIGR01088">
    <property type="entry name" value="aroQ"/>
    <property type="match status" value="1"/>
</dbReference>
<dbReference type="NCBIfam" id="NF003805">
    <property type="entry name" value="PRK05395.1-2"/>
    <property type="match status" value="1"/>
</dbReference>
<dbReference type="HAMAP" id="MF_00169">
    <property type="entry name" value="AroQ"/>
    <property type="match status" value="1"/>
</dbReference>
<feature type="binding site" evidence="8 10">
    <location>
        <position position="71"/>
    </location>
    <ligand>
        <name>substrate</name>
    </ligand>
</feature>
<evidence type="ECO:0000256" key="6">
    <source>
        <dbReference type="ARBA" id="ARBA00012060"/>
    </source>
</evidence>
<dbReference type="GO" id="GO:0008652">
    <property type="term" value="P:amino acid biosynthetic process"/>
    <property type="evidence" value="ECO:0007669"/>
    <property type="project" value="UniProtKB-KW"/>
</dbReference>
<feature type="binding site" evidence="8 10">
    <location>
        <begin position="98"/>
        <end position="99"/>
    </location>
    <ligand>
        <name>substrate</name>
    </ligand>
</feature>
<evidence type="ECO:0000256" key="5">
    <source>
        <dbReference type="ARBA" id="ARBA00011193"/>
    </source>
</evidence>
<gene>
    <name evidence="8" type="primary">aroQ</name>
    <name evidence="12" type="ordered locus">Turpa_3886</name>
</gene>
<keyword evidence="8" id="KW-0057">Aromatic amino acid biosynthesis</keyword>
<feature type="binding site" evidence="8 10">
    <location>
        <position position="84"/>
    </location>
    <ligand>
        <name>substrate</name>
    </ligand>
</feature>
<feature type="binding site" evidence="8 10">
    <location>
        <position position="77"/>
    </location>
    <ligand>
        <name>substrate</name>
    </ligand>
</feature>
<name>I4BB63_TURPD</name>
<dbReference type="EC" id="4.2.1.10" evidence="6 8"/>
<dbReference type="InterPro" id="IPR018509">
    <property type="entry name" value="DHquinase_II_CS"/>
</dbReference>
<keyword evidence="8" id="KW-0028">Amino-acid biosynthesis</keyword>
<dbReference type="RefSeq" id="WP_014804997.1">
    <property type="nucleotide sequence ID" value="NC_018020.1"/>
</dbReference>
<dbReference type="STRING" id="869212.Turpa_3886"/>
<dbReference type="PANTHER" id="PTHR21272">
    <property type="entry name" value="CATABOLIC 3-DEHYDROQUINASE"/>
    <property type="match status" value="1"/>
</dbReference>
<proteinExistence type="inferred from homology"/>
<dbReference type="SUPFAM" id="SSF52304">
    <property type="entry name" value="Type II 3-dehydroquinate dehydratase"/>
    <property type="match status" value="1"/>
</dbReference>
<evidence type="ECO:0000256" key="8">
    <source>
        <dbReference type="HAMAP-Rule" id="MF_00169"/>
    </source>
</evidence>
<evidence type="ECO:0000313" key="13">
    <source>
        <dbReference type="Proteomes" id="UP000006048"/>
    </source>
</evidence>
<evidence type="ECO:0000256" key="1">
    <source>
        <dbReference type="ARBA" id="ARBA00001864"/>
    </source>
</evidence>
<feature type="active site" description="Proton acceptor" evidence="8 9">
    <location>
        <position position="22"/>
    </location>
</feature>
<dbReference type="GO" id="GO:0019631">
    <property type="term" value="P:quinate catabolic process"/>
    <property type="evidence" value="ECO:0007669"/>
    <property type="project" value="TreeGrafter"/>
</dbReference>
<dbReference type="Proteomes" id="UP000006048">
    <property type="component" value="Chromosome"/>
</dbReference>
<dbReference type="KEGG" id="tpx:Turpa_3886"/>
<dbReference type="OrthoDB" id="9790793at2"/>
<comment type="catalytic activity">
    <reaction evidence="1 8">
        <text>3-dehydroquinate = 3-dehydroshikimate + H2O</text>
        <dbReference type="Rhea" id="RHEA:21096"/>
        <dbReference type="ChEBI" id="CHEBI:15377"/>
        <dbReference type="ChEBI" id="CHEBI:16630"/>
        <dbReference type="ChEBI" id="CHEBI:32364"/>
        <dbReference type="EC" id="4.2.1.10"/>
    </reaction>
</comment>
<accession>I4BB63</accession>
<evidence type="ECO:0000256" key="10">
    <source>
        <dbReference type="PIRSR" id="PIRSR001399-2"/>
    </source>
</evidence>
<reference evidence="12 13" key="1">
    <citation type="submission" date="2012-06" db="EMBL/GenBank/DDBJ databases">
        <title>The complete chromosome of genome of Turneriella parva DSM 21527.</title>
        <authorList>
            <consortium name="US DOE Joint Genome Institute (JGI-PGF)"/>
            <person name="Lucas S."/>
            <person name="Han J."/>
            <person name="Lapidus A."/>
            <person name="Bruce D."/>
            <person name="Goodwin L."/>
            <person name="Pitluck S."/>
            <person name="Peters L."/>
            <person name="Kyrpides N."/>
            <person name="Mavromatis K."/>
            <person name="Ivanova N."/>
            <person name="Mikhailova N."/>
            <person name="Chertkov O."/>
            <person name="Detter J.C."/>
            <person name="Tapia R."/>
            <person name="Han C."/>
            <person name="Land M."/>
            <person name="Hauser L."/>
            <person name="Markowitz V."/>
            <person name="Cheng J.-F."/>
            <person name="Hugenholtz P."/>
            <person name="Woyke T."/>
            <person name="Wu D."/>
            <person name="Gronow S."/>
            <person name="Wellnitz S."/>
            <person name="Brambilla E."/>
            <person name="Klenk H.-P."/>
            <person name="Eisen J.A."/>
        </authorList>
    </citation>
    <scope>NUCLEOTIDE SEQUENCE [LARGE SCALE GENOMIC DNA]</scope>
    <source>
        <strain evidence="13">ATCC BAA-1111 / DSM 21527 / NCTC 11395 / H</strain>
    </source>
</reference>
<comment type="pathway">
    <text evidence="3 8">Metabolic intermediate biosynthesis; chorismate biosynthesis; chorismate from D-erythrose 4-phosphate and phosphoenolpyruvate: step 3/7.</text>
</comment>